<evidence type="ECO:0000313" key="3">
    <source>
        <dbReference type="Proteomes" id="UP000284706"/>
    </source>
</evidence>
<dbReference type="EMBL" id="NHYE01001403">
    <property type="protein sequence ID" value="PPQ95964.1"/>
    <property type="molecule type" value="Genomic_DNA"/>
</dbReference>
<keyword evidence="3" id="KW-1185">Reference proteome</keyword>
<comment type="caution">
    <text evidence="2">The sequence shown here is derived from an EMBL/GenBank/DDBJ whole genome shotgun (WGS) entry which is preliminary data.</text>
</comment>
<dbReference type="Proteomes" id="UP000284706">
    <property type="component" value="Unassembled WGS sequence"/>
</dbReference>
<feature type="compositionally biased region" description="Polar residues" evidence="1">
    <location>
        <begin position="151"/>
        <end position="161"/>
    </location>
</feature>
<sequence length="349" mass="37000">MESLNLNTLASSLPTSQQNAEKELMNDFRAAAQSITTLFRSSKKAAKRAYNEGYAAACQDLLSFIQQGVSASDIGQSPTASSSAVEGGGMTIGRVMDWTEARMEAIKAREEEEDEEEEREKSKERVTTAPRTAVPPAVTVPPASKSDINSKKSLPLSSGASANRLKDPMTASLPTPSSPILHTGPQTIAEPSSPSPPPSGSSSRLVARPTKLRPSLAREPSSASMPPLRSPTLLTEPLSPSDTAFSEQAPIMIGAGAKRRHAVMMMLDNSAIPIGGPSSTVSSPGPLANTNAGAFAGTTGSSLSRRRTRSSRNLPQLQPHNSNISVIQVNSDDMDVEEDGRERKRVARR</sequence>
<feature type="region of interest" description="Disordered" evidence="1">
    <location>
        <begin position="107"/>
        <end position="245"/>
    </location>
</feature>
<name>A0A409XYW2_9AGAR</name>
<dbReference type="PANTHER" id="PTHR38645">
    <property type="entry name" value="CHROMOSOME 9, WHOLE GENOME SHOTGUN SEQUENCE"/>
    <property type="match status" value="1"/>
</dbReference>
<proteinExistence type="predicted"/>
<dbReference type="InParanoid" id="A0A409XYW2"/>
<dbReference type="AlphaFoldDB" id="A0A409XYW2"/>
<evidence type="ECO:0000256" key="1">
    <source>
        <dbReference type="SAM" id="MobiDB-lite"/>
    </source>
</evidence>
<accession>A0A409XYW2</accession>
<feature type="compositionally biased region" description="Polar residues" evidence="1">
    <location>
        <begin position="313"/>
        <end position="331"/>
    </location>
</feature>
<dbReference type="OrthoDB" id="21418at2759"/>
<dbReference type="PANTHER" id="PTHR38645:SF1">
    <property type="entry name" value="YALI0F12243P"/>
    <property type="match status" value="1"/>
</dbReference>
<reference evidence="2 3" key="1">
    <citation type="journal article" date="2018" name="Evol. Lett.">
        <title>Horizontal gene cluster transfer increased hallucinogenic mushroom diversity.</title>
        <authorList>
            <person name="Reynolds H.T."/>
            <person name="Vijayakumar V."/>
            <person name="Gluck-Thaler E."/>
            <person name="Korotkin H.B."/>
            <person name="Matheny P.B."/>
            <person name="Slot J.C."/>
        </authorList>
    </citation>
    <scope>NUCLEOTIDE SEQUENCE [LARGE SCALE GENOMIC DNA]</scope>
    <source>
        <strain evidence="2 3">SRW20</strain>
    </source>
</reference>
<feature type="compositionally biased region" description="Low complexity" evidence="1">
    <location>
        <begin position="287"/>
        <end position="303"/>
    </location>
</feature>
<feature type="region of interest" description="Disordered" evidence="1">
    <location>
        <begin position="287"/>
        <end position="349"/>
    </location>
</feature>
<feature type="compositionally biased region" description="Polar residues" evidence="1">
    <location>
        <begin position="172"/>
        <end position="190"/>
    </location>
</feature>
<protein>
    <submittedName>
        <fullName evidence="2">Uncharacterized protein</fullName>
    </submittedName>
</protein>
<evidence type="ECO:0000313" key="2">
    <source>
        <dbReference type="EMBL" id="PPQ95964.1"/>
    </source>
</evidence>
<feature type="compositionally biased region" description="Low complexity" evidence="1">
    <location>
        <begin position="127"/>
        <end position="143"/>
    </location>
</feature>
<gene>
    <name evidence="2" type="ORF">CVT26_016130</name>
</gene>
<organism evidence="2 3">
    <name type="scientific">Gymnopilus dilepis</name>
    <dbReference type="NCBI Taxonomy" id="231916"/>
    <lineage>
        <taxon>Eukaryota</taxon>
        <taxon>Fungi</taxon>
        <taxon>Dikarya</taxon>
        <taxon>Basidiomycota</taxon>
        <taxon>Agaricomycotina</taxon>
        <taxon>Agaricomycetes</taxon>
        <taxon>Agaricomycetidae</taxon>
        <taxon>Agaricales</taxon>
        <taxon>Agaricineae</taxon>
        <taxon>Hymenogastraceae</taxon>
        <taxon>Gymnopilus</taxon>
    </lineage>
</organism>